<feature type="compositionally biased region" description="Low complexity" evidence="3">
    <location>
        <begin position="1051"/>
        <end position="1064"/>
    </location>
</feature>
<protein>
    <recommendedName>
        <fullName evidence="4">Transcription initiation factor TFIID subunit 1 histone acetyltransferase domain-containing protein</fullName>
    </recommendedName>
</protein>
<proteinExistence type="predicted"/>
<accession>A0A6A6YYN4</accession>
<keyword evidence="2" id="KW-0539">Nucleus</keyword>
<dbReference type="InterPro" id="IPR022591">
    <property type="entry name" value="TAF1_HAT_dom"/>
</dbReference>
<reference evidence="7" key="3">
    <citation type="submission" date="2025-04" db="UniProtKB">
        <authorList>
            <consortium name="RefSeq"/>
        </authorList>
    </citation>
    <scope>IDENTIFICATION</scope>
    <source>
        <strain evidence="7">CBS 304.34</strain>
    </source>
</reference>
<dbReference type="PANTHER" id="PTHR13900">
    <property type="entry name" value="TRANSCRIPTION INITIATION FACTOR TFIID"/>
    <property type="match status" value="1"/>
</dbReference>
<feature type="domain" description="Transcription initiation factor TFIID subunit 1 histone acetyltransferase" evidence="4">
    <location>
        <begin position="444"/>
        <end position="897"/>
    </location>
</feature>
<gene>
    <name evidence="5 7" type="ORF">BDZ99DRAFT_553437</name>
</gene>
<feature type="compositionally biased region" description="Acidic residues" evidence="3">
    <location>
        <begin position="155"/>
        <end position="169"/>
    </location>
</feature>
<feature type="region of interest" description="Disordered" evidence="3">
    <location>
        <begin position="42"/>
        <end position="198"/>
    </location>
</feature>
<dbReference type="GO" id="GO:0016251">
    <property type="term" value="F:RNA polymerase II general transcription initiation factor activity"/>
    <property type="evidence" value="ECO:0007669"/>
    <property type="project" value="InterPro"/>
</dbReference>
<dbReference type="OrthoDB" id="5752at2759"/>
<reference evidence="5 7" key="1">
    <citation type="journal article" date="2020" name="Stud. Mycol.">
        <title>101 Dothideomycetes genomes: a test case for predicting lifestyles and emergence of pathogens.</title>
        <authorList>
            <person name="Haridas S."/>
            <person name="Albert R."/>
            <person name="Binder M."/>
            <person name="Bloem J."/>
            <person name="Labutti K."/>
            <person name="Salamov A."/>
            <person name="Andreopoulos B."/>
            <person name="Baker S."/>
            <person name="Barry K."/>
            <person name="Bills G."/>
            <person name="Bluhm B."/>
            <person name="Cannon C."/>
            <person name="Castanera R."/>
            <person name="Culley D."/>
            <person name="Daum C."/>
            <person name="Ezra D."/>
            <person name="Gonzalez J."/>
            <person name="Henrissat B."/>
            <person name="Kuo A."/>
            <person name="Liang C."/>
            <person name="Lipzen A."/>
            <person name="Lutzoni F."/>
            <person name="Magnuson J."/>
            <person name="Mondo S."/>
            <person name="Nolan M."/>
            <person name="Ohm R."/>
            <person name="Pangilinan J."/>
            <person name="Park H.-J."/>
            <person name="Ramirez L."/>
            <person name="Alfaro M."/>
            <person name="Sun H."/>
            <person name="Tritt A."/>
            <person name="Yoshinaga Y."/>
            <person name="Zwiers L.-H."/>
            <person name="Turgeon B."/>
            <person name="Goodwin S."/>
            <person name="Spatafora J."/>
            <person name="Crous P."/>
            <person name="Grigoriev I."/>
        </authorList>
    </citation>
    <scope>NUCLEOTIDE SEQUENCE</scope>
    <source>
        <strain evidence="5 7">CBS 304.34</strain>
    </source>
</reference>
<evidence type="ECO:0000313" key="6">
    <source>
        <dbReference type="Proteomes" id="UP000504636"/>
    </source>
</evidence>
<dbReference type="RefSeq" id="XP_033580622.1">
    <property type="nucleotide sequence ID" value="XM_033727095.1"/>
</dbReference>
<dbReference type="Proteomes" id="UP000504636">
    <property type="component" value="Unplaced"/>
</dbReference>
<evidence type="ECO:0000259" key="4">
    <source>
        <dbReference type="Pfam" id="PF12157"/>
    </source>
</evidence>
<dbReference type="InterPro" id="IPR040240">
    <property type="entry name" value="TAF1"/>
</dbReference>
<dbReference type="GO" id="GO:0017025">
    <property type="term" value="F:TBP-class protein binding"/>
    <property type="evidence" value="ECO:0007669"/>
    <property type="project" value="InterPro"/>
</dbReference>
<feature type="compositionally biased region" description="Low complexity" evidence="3">
    <location>
        <begin position="128"/>
        <end position="143"/>
    </location>
</feature>
<dbReference type="GeneID" id="54467988"/>
<feature type="compositionally biased region" description="Basic and acidic residues" evidence="3">
    <location>
        <begin position="1033"/>
        <end position="1043"/>
    </location>
</feature>
<dbReference type="GO" id="GO:0051123">
    <property type="term" value="P:RNA polymerase II preinitiation complex assembly"/>
    <property type="evidence" value="ECO:0007669"/>
    <property type="project" value="TreeGrafter"/>
</dbReference>
<evidence type="ECO:0000313" key="7">
    <source>
        <dbReference type="RefSeq" id="XP_033580622.1"/>
    </source>
</evidence>
<feature type="region of interest" description="Disordered" evidence="3">
    <location>
        <begin position="1033"/>
        <end position="1071"/>
    </location>
</feature>
<feature type="compositionally biased region" description="Acidic residues" evidence="3">
    <location>
        <begin position="86"/>
        <end position="104"/>
    </location>
</feature>
<evidence type="ECO:0000313" key="5">
    <source>
        <dbReference type="EMBL" id="KAF2813658.1"/>
    </source>
</evidence>
<feature type="compositionally biased region" description="Acidic residues" evidence="3">
    <location>
        <begin position="49"/>
        <end position="66"/>
    </location>
</feature>
<dbReference type="InterPro" id="IPR018247">
    <property type="entry name" value="EF_Hand_1_Ca_BS"/>
</dbReference>
<reference evidence="7" key="2">
    <citation type="submission" date="2020-04" db="EMBL/GenBank/DDBJ databases">
        <authorList>
            <consortium name="NCBI Genome Project"/>
        </authorList>
    </citation>
    <scope>NUCLEOTIDE SEQUENCE</scope>
    <source>
        <strain evidence="7">CBS 304.34</strain>
    </source>
</reference>
<dbReference type="PANTHER" id="PTHR13900:SF0">
    <property type="entry name" value="TRANSCRIPTION INITIATION FACTOR TFIID SUBUNIT 1"/>
    <property type="match status" value="1"/>
</dbReference>
<dbReference type="AlphaFoldDB" id="A0A6A6YYN4"/>
<evidence type="ECO:0000256" key="1">
    <source>
        <dbReference type="ARBA" id="ARBA00004123"/>
    </source>
</evidence>
<name>A0A6A6YYN4_9PEZI</name>
<organism evidence="5">
    <name type="scientific">Mytilinidion resinicola</name>
    <dbReference type="NCBI Taxonomy" id="574789"/>
    <lineage>
        <taxon>Eukaryota</taxon>
        <taxon>Fungi</taxon>
        <taxon>Dikarya</taxon>
        <taxon>Ascomycota</taxon>
        <taxon>Pezizomycotina</taxon>
        <taxon>Dothideomycetes</taxon>
        <taxon>Pleosporomycetidae</taxon>
        <taxon>Mytilinidiales</taxon>
        <taxon>Mytilinidiaceae</taxon>
        <taxon>Mytilinidion</taxon>
    </lineage>
</organism>
<evidence type="ECO:0000256" key="2">
    <source>
        <dbReference type="ARBA" id="ARBA00023242"/>
    </source>
</evidence>
<feature type="compositionally biased region" description="Basic and acidic residues" evidence="3">
    <location>
        <begin position="170"/>
        <end position="186"/>
    </location>
</feature>
<dbReference type="EMBL" id="MU003695">
    <property type="protein sequence ID" value="KAF2813658.1"/>
    <property type="molecule type" value="Genomic_DNA"/>
</dbReference>
<dbReference type="GO" id="GO:0004402">
    <property type="term" value="F:histone acetyltransferase activity"/>
    <property type="evidence" value="ECO:0007669"/>
    <property type="project" value="InterPro"/>
</dbReference>
<keyword evidence="6" id="KW-1185">Reference proteome</keyword>
<evidence type="ECO:0000256" key="3">
    <source>
        <dbReference type="SAM" id="MobiDB-lite"/>
    </source>
</evidence>
<feature type="compositionally biased region" description="Polar residues" evidence="3">
    <location>
        <begin position="111"/>
        <end position="127"/>
    </location>
</feature>
<comment type="subcellular location">
    <subcellularLocation>
        <location evidence="1">Nucleus</location>
    </subcellularLocation>
</comment>
<feature type="region of interest" description="Disordered" evidence="3">
    <location>
        <begin position="1112"/>
        <end position="1131"/>
    </location>
</feature>
<sequence>MPHAVGEEDLQAEKDDEEIRKLLADETQEDALGFLARDLETGEKAADAVDYEDIADDDLAEDEDETNGNRINGDDEDGLAGLFSDPVEDNEGADFGDLFGDDEPSTLLDDNPQNATLFKSNISVDTQSAANAGTGTTSNAGNADQPTFRDVDYGTADDDEEEEEEEDEQTREQRRLFDMSRRDHSGAADLPTADATDPDLFEQMWPDFEEGVPLRFARIIPHKRAFFLAKTPLKPPKPIQPSKVNLEIQQDQERSFRLPDNLTTRKSVPNGDADERGIVVITDGKHEVADSGDEIDLDNSDDIDEDEMVAGVSWKDLRVICQDLEIPSPDTLSSNGEAEAFRVDDFSPDNEWIKGMIAPLKRRTGDHGGLPQHVPIYDRSFPSFDDPEAATAKIARKTVLDLNDPQLLIDEQQPAVEAKKLRTLAPTSRRDVRGKHVNPMKQRFNISNDDAYDALKENHQHKVRSTIGTLAVEHGMPALRLQYPFYQITLSDRELRAFHRPAFHCKPGERANFTPNKTLKRKRFKNLKPQAIYERAEDLTLGDNSTMLLCEYSEEYPMMLSNLAMGNKYVHYYRRKDEEDNARPKHDIGETAVLLPQDQSPFSVFGYVDPGQEVPALHNSLYRAPIFRHDPKSTDFLVCRSQTGVEGSRWYLRNMENLHVVGQQLPSVEIPGTHARKVTEINKKRLKALGLRMYTKNKHRNVRGPYASNEMIRDHLPGTDIASNRSRLRDIMQYNTNTKSWEPKLNESITTEEQFRAMIKPEEICLMDAMQVGARYLADAGENTAELMDVKEGDNTNDSIVAKLVPWQITKNFLSACQGKSMVELHGEGDPTGRGEAFSFIRTSMKGGFKDVGESLEDKLDAKKIKELGGHSYNVARQQNSYDNAIKRIWTKQQESLSSTLEHSDTEMDIDHVETQQPLGRGMTPRSEYGTPAAFLRDDESHISRMSNNSQSIKNKVLRITRKIRNEDGESDDETIIVRDPKVISLYRNRRHQQQLDDTLKNIEQLRPSGNPEEDNIKKMTLLSELARLERNVERRQGREKAKNMSAVAVSNAATPGSPSAAAPKNAGTQRKCANCGMVGHIKTNKKLCPQLNGTASRQSDAFDSSTAFASPIAATPSSSQAPAPSAGSPF</sequence>
<dbReference type="PROSITE" id="PS00018">
    <property type="entry name" value="EF_HAND_1"/>
    <property type="match status" value="1"/>
</dbReference>
<dbReference type="GO" id="GO:0005669">
    <property type="term" value="C:transcription factor TFIID complex"/>
    <property type="evidence" value="ECO:0007669"/>
    <property type="project" value="InterPro"/>
</dbReference>
<dbReference type="Pfam" id="PF12157">
    <property type="entry name" value="DUF3591"/>
    <property type="match status" value="1"/>
</dbReference>